<gene>
    <name evidence="1" type="ORF">ASIM_LOCUS9530</name>
</gene>
<evidence type="ECO:0000313" key="2">
    <source>
        <dbReference type="Proteomes" id="UP000267096"/>
    </source>
</evidence>
<proteinExistence type="predicted"/>
<dbReference type="Proteomes" id="UP000267096">
    <property type="component" value="Unassembled WGS sequence"/>
</dbReference>
<evidence type="ECO:0000313" key="1">
    <source>
        <dbReference type="EMBL" id="VDK40113.1"/>
    </source>
</evidence>
<organism evidence="1 2">
    <name type="scientific">Anisakis simplex</name>
    <name type="common">Herring worm</name>
    <dbReference type="NCBI Taxonomy" id="6269"/>
    <lineage>
        <taxon>Eukaryota</taxon>
        <taxon>Metazoa</taxon>
        <taxon>Ecdysozoa</taxon>
        <taxon>Nematoda</taxon>
        <taxon>Chromadorea</taxon>
        <taxon>Rhabditida</taxon>
        <taxon>Spirurina</taxon>
        <taxon>Ascaridomorpha</taxon>
        <taxon>Ascaridoidea</taxon>
        <taxon>Anisakidae</taxon>
        <taxon>Anisakis</taxon>
        <taxon>Anisakis simplex complex</taxon>
    </lineage>
</organism>
<keyword evidence="2" id="KW-1185">Reference proteome</keyword>
<dbReference type="OrthoDB" id="19988at2759"/>
<accession>A0A3P6QCJ9</accession>
<protein>
    <submittedName>
        <fullName evidence="1">Uncharacterized protein</fullName>
    </submittedName>
</protein>
<name>A0A3P6QCJ9_ANISI</name>
<sequence length="100" mass="11046">MRTNREIIELVLSFTADGSGDEHSDSKVSSNKLSKSESIEILIDKSMDYWNQAQSSLTDPNLLISRQILSIAPPKSSKALADQLRQLDALEIYGSGSDFE</sequence>
<dbReference type="EMBL" id="UYRR01029492">
    <property type="protein sequence ID" value="VDK40113.1"/>
    <property type="molecule type" value="Genomic_DNA"/>
</dbReference>
<reference evidence="1 2" key="1">
    <citation type="submission" date="2018-11" db="EMBL/GenBank/DDBJ databases">
        <authorList>
            <consortium name="Pathogen Informatics"/>
        </authorList>
    </citation>
    <scope>NUCLEOTIDE SEQUENCE [LARGE SCALE GENOMIC DNA]</scope>
</reference>
<dbReference type="AlphaFoldDB" id="A0A3P6QCJ9"/>